<organism evidence="2 3">
    <name type="scientific">Helianthus annuus</name>
    <name type="common">Common sunflower</name>
    <dbReference type="NCBI Taxonomy" id="4232"/>
    <lineage>
        <taxon>Eukaryota</taxon>
        <taxon>Viridiplantae</taxon>
        <taxon>Streptophyta</taxon>
        <taxon>Embryophyta</taxon>
        <taxon>Tracheophyta</taxon>
        <taxon>Spermatophyta</taxon>
        <taxon>Magnoliopsida</taxon>
        <taxon>eudicotyledons</taxon>
        <taxon>Gunneridae</taxon>
        <taxon>Pentapetalae</taxon>
        <taxon>asterids</taxon>
        <taxon>campanulids</taxon>
        <taxon>Asterales</taxon>
        <taxon>Asteraceae</taxon>
        <taxon>Asteroideae</taxon>
        <taxon>Heliantheae alliance</taxon>
        <taxon>Heliantheae</taxon>
        <taxon>Helianthus</taxon>
    </lineage>
</organism>
<protein>
    <submittedName>
        <fullName evidence="2">Uncharacterized protein</fullName>
    </submittedName>
</protein>
<keyword evidence="1" id="KW-0812">Transmembrane</keyword>
<sequence>MVSTAKNCPSRRWWGRPAAAVAVVVLLFKFWLRVSVQDAGSSQECKLASDSVSVQIWFGFRGTVGPGQLSSINEIKHETW</sequence>
<name>A0A9K3DQS7_HELAN</name>
<evidence type="ECO:0000313" key="3">
    <source>
        <dbReference type="Proteomes" id="UP000215914"/>
    </source>
</evidence>
<keyword evidence="1" id="KW-1133">Transmembrane helix</keyword>
<accession>A0A9K3DQS7</accession>
<keyword evidence="1" id="KW-0472">Membrane</keyword>
<evidence type="ECO:0000313" key="2">
    <source>
        <dbReference type="EMBL" id="KAF5758627.1"/>
    </source>
</evidence>
<feature type="transmembrane region" description="Helical" evidence="1">
    <location>
        <begin position="13"/>
        <end position="32"/>
    </location>
</feature>
<reference evidence="2" key="1">
    <citation type="journal article" date="2017" name="Nature">
        <title>The sunflower genome provides insights into oil metabolism, flowering and Asterid evolution.</title>
        <authorList>
            <person name="Badouin H."/>
            <person name="Gouzy J."/>
            <person name="Grassa C.J."/>
            <person name="Murat F."/>
            <person name="Staton S.E."/>
            <person name="Cottret L."/>
            <person name="Lelandais-Briere C."/>
            <person name="Owens G.L."/>
            <person name="Carrere S."/>
            <person name="Mayjonade B."/>
            <person name="Legrand L."/>
            <person name="Gill N."/>
            <person name="Kane N.C."/>
            <person name="Bowers J.E."/>
            <person name="Hubner S."/>
            <person name="Bellec A."/>
            <person name="Berard A."/>
            <person name="Berges H."/>
            <person name="Blanchet N."/>
            <person name="Boniface M.C."/>
            <person name="Brunel D."/>
            <person name="Catrice O."/>
            <person name="Chaidir N."/>
            <person name="Claudel C."/>
            <person name="Donnadieu C."/>
            <person name="Faraut T."/>
            <person name="Fievet G."/>
            <person name="Helmstetter N."/>
            <person name="King M."/>
            <person name="Knapp S.J."/>
            <person name="Lai Z."/>
            <person name="Le Paslier M.C."/>
            <person name="Lippi Y."/>
            <person name="Lorenzon L."/>
            <person name="Mandel J.R."/>
            <person name="Marage G."/>
            <person name="Marchand G."/>
            <person name="Marquand E."/>
            <person name="Bret-Mestries E."/>
            <person name="Morien E."/>
            <person name="Nambeesan S."/>
            <person name="Nguyen T."/>
            <person name="Pegot-Espagnet P."/>
            <person name="Pouilly N."/>
            <person name="Raftis F."/>
            <person name="Sallet E."/>
            <person name="Schiex T."/>
            <person name="Thomas J."/>
            <person name="Vandecasteele C."/>
            <person name="Vares D."/>
            <person name="Vear F."/>
            <person name="Vautrin S."/>
            <person name="Crespi M."/>
            <person name="Mangin B."/>
            <person name="Burke J.M."/>
            <person name="Salse J."/>
            <person name="Munos S."/>
            <person name="Vincourt P."/>
            <person name="Rieseberg L.H."/>
            <person name="Langlade N.B."/>
        </authorList>
    </citation>
    <scope>NUCLEOTIDE SEQUENCE</scope>
    <source>
        <tissue evidence="2">Leaves</tissue>
    </source>
</reference>
<dbReference type="Proteomes" id="UP000215914">
    <property type="component" value="Unassembled WGS sequence"/>
</dbReference>
<comment type="caution">
    <text evidence="2">The sequence shown here is derived from an EMBL/GenBank/DDBJ whole genome shotgun (WGS) entry which is preliminary data.</text>
</comment>
<keyword evidence="3" id="KW-1185">Reference proteome</keyword>
<gene>
    <name evidence="2" type="ORF">HanXRQr2_Chr16g0731351</name>
</gene>
<evidence type="ECO:0000256" key="1">
    <source>
        <dbReference type="SAM" id="Phobius"/>
    </source>
</evidence>
<reference evidence="2" key="2">
    <citation type="submission" date="2020-06" db="EMBL/GenBank/DDBJ databases">
        <title>Helianthus annuus Genome sequencing and assembly Release 2.</title>
        <authorList>
            <person name="Gouzy J."/>
            <person name="Langlade N."/>
            <person name="Munos S."/>
        </authorList>
    </citation>
    <scope>NUCLEOTIDE SEQUENCE</scope>
    <source>
        <tissue evidence="2">Leaves</tissue>
    </source>
</reference>
<proteinExistence type="predicted"/>
<dbReference type="AlphaFoldDB" id="A0A9K3DQS7"/>
<dbReference type="EMBL" id="MNCJ02000331">
    <property type="protein sequence ID" value="KAF5758627.1"/>
    <property type="molecule type" value="Genomic_DNA"/>
</dbReference>
<dbReference type="Gramene" id="mRNA:HanXRQr2_Chr16g0731351">
    <property type="protein sequence ID" value="CDS:HanXRQr2_Chr16g0731351.1"/>
    <property type="gene ID" value="HanXRQr2_Chr16g0731351"/>
</dbReference>